<dbReference type="OrthoDB" id="10334231at2759"/>
<proteinExistence type="predicted"/>
<dbReference type="Proteomes" id="UP000784919">
    <property type="component" value="Unassembled WGS sequence"/>
</dbReference>
<feature type="compositionally biased region" description="Acidic residues" evidence="1">
    <location>
        <begin position="90"/>
        <end position="103"/>
    </location>
</feature>
<name>A0A9P7SM78_9HYPO</name>
<evidence type="ECO:0000313" key="2">
    <source>
        <dbReference type="EMBL" id="KAG5955539.1"/>
    </source>
</evidence>
<protein>
    <submittedName>
        <fullName evidence="2">Uncharacterized protein</fullName>
    </submittedName>
</protein>
<accession>A0A9P7SM78</accession>
<evidence type="ECO:0000256" key="1">
    <source>
        <dbReference type="SAM" id="MobiDB-lite"/>
    </source>
</evidence>
<gene>
    <name evidence="2" type="ORF">E4U56_007167</name>
</gene>
<feature type="region of interest" description="Disordered" evidence="1">
    <location>
        <begin position="322"/>
        <end position="346"/>
    </location>
</feature>
<dbReference type="EMBL" id="SRPS01000651">
    <property type="protein sequence ID" value="KAG5955539.1"/>
    <property type="molecule type" value="Genomic_DNA"/>
</dbReference>
<dbReference type="AlphaFoldDB" id="A0A9P7SM78"/>
<comment type="caution">
    <text evidence="2">The sequence shown here is derived from an EMBL/GenBank/DDBJ whole genome shotgun (WGS) entry which is preliminary data.</text>
</comment>
<feature type="compositionally biased region" description="Polar residues" evidence="1">
    <location>
        <begin position="336"/>
        <end position="346"/>
    </location>
</feature>
<organism evidence="2 3">
    <name type="scientific">Claviceps arundinis</name>
    <dbReference type="NCBI Taxonomy" id="1623583"/>
    <lineage>
        <taxon>Eukaryota</taxon>
        <taxon>Fungi</taxon>
        <taxon>Dikarya</taxon>
        <taxon>Ascomycota</taxon>
        <taxon>Pezizomycotina</taxon>
        <taxon>Sordariomycetes</taxon>
        <taxon>Hypocreomycetidae</taxon>
        <taxon>Hypocreales</taxon>
        <taxon>Clavicipitaceae</taxon>
        <taxon>Claviceps</taxon>
    </lineage>
</organism>
<evidence type="ECO:0000313" key="3">
    <source>
        <dbReference type="Proteomes" id="UP000784919"/>
    </source>
</evidence>
<feature type="region of interest" description="Disordered" evidence="1">
    <location>
        <begin position="24"/>
        <end position="112"/>
    </location>
</feature>
<feature type="compositionally biased region" description="Basic and acidic residues" evidence="1">
    <location>
        <begin position="70"/>
        <end position="80"/>
    </location>
</feature>
<feature type="compositionally biased region" description="Polar residues" evidence="1">
    <location>
        <begin position="25"/>
        <end position="39"/>
    </location>
</feature>
<sequence>MPAKRTNPKSGGVRKSARLHKLLTQLEQLGNRPSKSLSPETPDVTEPASLIDPTLRSDESMFMGTPRPSEGPERTPEWDRSASQTPGEEPPPDTDMEEDIDPEDTSRCIPDWLKGPERDTYLGLNKHMRYILASRYICTFDATPVSPVVLSSFGLTNGPLFDVQCHKSMGSKDGWKCNVVKRMEAFIDECLNDVFENLPTRTAVKFAAATSRDSAKKLLDDIFSFDRFQDIFRFVHYIDIAESNERLKAWCKFIWSDVGLSVLLTKNKARGAVLKLSLNEDFEFTHKALLKRWKKYGKTAKLNHMRPTPSDVVVRRHCGSRVRRRNRESASDLDTETSTFDTSGYI</sequence>
<reference evidence="2" key="1">
    <citation type="journal article" date="2020" name="bioRxiv">
        <title>Whole genome comparisons of ergot fungi reveals the divergence and evolution of species within the genus Claviceps are the result of varying mechanisms driving genome evolution and host range expansion.</title>
        <authorList>
            <person name="Wyka S.A."/>
            <person name="Mondo S.J."/>
            <person name="Liu M."/>
            <person name="Dettman J."/>
            <person name="Nalam V."/>
            <person name="Broders K.D."/>
        </authorList>
    </citation>
    <scope>NUCLEOTIDE SEQUENCE</scope>
    <source>
        <strain evidence="2">CCC 1102</strain>
    </source>
</reference>